<proteinExistence type="predicted"/>
<reference evidence="6" key="1">
    <citation type="submission" date="2021-01" db="EMBL/GenBank/DDBJ databases">
        <authorList>
            <person name="Kaushik A."/>
        </authorList>
    </citation>
    <scope>NUCLEOTIDE SEQUENCE</scope>
    <source>
        <strain evidence="6">AG1-1C</strain>
    </source>
</reference>
<dbReference type="EMBL" id="CAJMWS010000790">
    <property type="protein sequence ID" value="CAE6463516.1"/>
    <property type="molecule type" value="Genomic_DNA"/>
</dbReference>
<dbReference type="AlphaFoldDB" id="A0A8H3BT93"/>
<comment type="caution">
    <text evidence="6">The sequence shown here is derived from an EMBL/GenBank/DDBJ whole genome shotgun (WGS) entry which is preliminary data.</text>
</comment>
<accession>A0A8H3BT93</accession>
<name>A0A8H3BT93_9AGAM</name>
<keyword evidence="3" id="KW-0862">Zinc</keyword>
<dbReference type="Proteomes" id="UP000663846">
    <property type="component" value="Unassembled WGS sequence"/>
</dbReference>
<dbReference type="SUPFAM" id="SSF144232">
    <property type="entry name" value="HIT/MYND zinc finger-like"/>
    <property type="match status" value="1"/>
</dbReference>
<dbReference type="Gene3D" id="6.10.140.2220">
    <property type="match status" value="1"/>
</dbReference>
<gene>
    <name evidence="6" type="ORF">RDB_LOCUS163287</name>
</gene>
<protein>
    <recommendedName>
        <fullName evidence="5">MYND-type domain-containing protein</fullName>
    </recommendedName>
</protein>
<keyword evidence="1" id="KW-0479">Metal-binding</keyword>
<evidence type="ECO:0000256" key="1">
    <source>
        <dbReference type="ARBA" id="ARBA00022723"/>
    </source>
</evidence>
<evidence type="ECO:0000259" key="5">
    <source>
        <dbReference type="PROSITE" id="PS50865"/>
    </source>
</evidence>
<organism evidence="6 7">
    <name type="scientific">Rhizoctonia solani</name>
    <dbReference type="NCBI Taxonomy" id="456999"/>
    <lineage>
        <taxon>Eukaryota</taxon>
        <taxon>Fungi</taxon>
        <taxon>Dikarya</taxon>
        <taxon>Basidiomycota</taxon>
        <taxon>Agaricomycotina</taxon>
        <taxon>Agaricomycetes</taxon>
        <taxon>Cantharellales</taxon>
        <taxon>Ceratobasidiaceae</taxon>
        <taxon>Rhizoctonia</taxon>
    </lineage>
</organism>
<dbReference type="Pfam" id="PF01753">
    <property type="entry name" value="zf-MYND"/>
    <property type="match status" value="1"/>
</dbReference>
<evidence type="ECO:0000256" key="3">
    <source>
        <dbReference type="ARBA" id="ARBA00022833"/>
    </source>
</evidence>
<evidence type="ECO:0000313" key="7">
    <source>
        <dbReference type="Proteomes" id="UP000663846"/>
    </source>
</evidence>
<keyword evidence="2 4" id="KW-0863">Zinc-finger</keyword>
<sequence length="553" mass="63143">MTQQPEKFLVHPVWGLPLDVYLAHSRNLPPLLPPHPNKVKESLNLLGTGKASIKTLEICLSLVNNQNEITVFMRDDLLAGCMIGLRHYCDENPLIKHSYGLLCLRVLALIIEVALLECVNPQNLTSVTQNARSHKILTRNVALVVQSWMVPQYDYPLKQKRHLRDLQWFMNSETNQHTCFPKFGGLTASDIEFLLEILVSNSGLFQRLFSRSELRGYCSFLFVIWQKLLRINPTIPQTSKLGNLVFRYWICANKIEHSVLRHIFMWTICRLRDAGTSLRLTSNGENELRAVIKCFIDKTYIPNIPSMEFMATHDVAGLTDFVVDGFKPEVLDMAIPLLEASFSRIWAEIEDGDPPDNEAITRLTASTLMLLSRKFLKNFDWTALLALLLDEVDLIDLLGRVLMLHVDVPEDKVKNNPIILFRKRVTATMRAMYECAPELVAYTFNEKFGDWLKTLRWISSQHPSPGPEAKHNFGLDQNHRKDVWMEIGMALGYDDKLFSCNNPRCAGGDYANLVCERCKGVAYCTLDCQRAHWLASDGDAHWRTCGLTPEHSD</sequence>
<dbReference type="InterPro" id="IPR002893">
    <property type="entry name" value="Znf_MYND"/>
</dbReference>
<feature type="domain" description="MYND-type" evidence="5">
    <location>
        <begin position="497"/>
        <end position="545"/>
    </location>
</feature>
<dbReference type="PROSITE" id="PS50865">
    <property type="entry name" value="ZF_MYND_2"/>
    <property type="match status" value="1"/>
</dbReference>
<evidence type="ECO:0000256" key="4">
    <source>
        <dbReference type="PROSITE-ProRule" id="PRU00134"/>
    </source>
</evidence>
<evidence type="ECO:0000256" key="2">
    <source>
        <dbReference type="ARBA" id="ARBA00022771"/>
    </source>
</evidence>
<evidence type="ECO:0000313" key="6">
    <source>
        <dbReference type="EMBL" id="CAE6463516.1"/>
    </source>
</evidence>
<dbReference type="GO" id="GO:0008270">
    <property type="term" value="F:zinc ion binding"/>
    <property type="evidence" value="ECO:0007669"/>
    <property type="project" value="UniProtKB-KW"/>
</dbReference>